<evidence type="ECO:0000313" key="2">
    <source>
        <dbReference type="Proteomes" id="UP000758603"/>
    </source>
</evidence>
<protein>
    <submittedName>
        <fullName evidence="1">Uncharacterized protein</fullName>
    </submittedName>
</protein>
<dbReference type="Proteomes" id="UP000758603">
    <property type="component" value="Unassembled WGS sequence"/>
</dbReference>
<name>A0A9P8ZYC3_9PEZI</name>
<keyword evidence="2" id="KW-1185">Reference proteome</keyword>
<accession>A0A9P8ZYC3</accession>
<evidence type="ECO:0000313" key="1">
    <source>
        <dbReference type="EMBL" id="KAH6653900.1"/>
    </source>
</evidence>
<dbReference type="EMBL" id="JAGPXC010000004">
    <property type="protein sequence ID" value="KAH6653900.1"/>
    <property type="molecule type" value="Genomic_DNA"/>
</dbReference>
<dbReference type="AlphaFoldDB" id="A0A9P8ZYC3"/>
<comment type="caution">
    <text evidence="1">The sequence shown here is derived from an EMBL/GenBank/DDBJ whole genome shotgun (WGS) entry which is preliminary data.</text>
</comment>
<proteinExistence type="predicted"/>
<dbReference type="GeneID" id="70131559"/>
<sequence>MLSFHNRSSTGLWTCNLDIRANLHLQSTQHQPMFSIDNSAVSSATSIATNQGQSRHPHVVDHGFSQWITSS</sequence>
<dbReference type="RefSeq" id="XP_045958170.1">
    <property type="nucleotide sequence ID" value="XM_046102667.1"/>
</dbReference>
<reference evidence="1" key="1">
    <citation type="journal article" date="2021" name="Nat. Commun.">
        <title>Genetic determinants of endophytism in the Arabidopsis root mycobiome.</title>
        <authorList>
            <person name="Mesny F."/>
            <person name="Miyauchi S."/>
            <person name="Thiergart T."/>
            <person name="Pickel B."/>
            <person name="Atanasova L."/>
            <person name="Karlsson M."/>
            <person name="Huettel B."/>
            <person name="Barry K.W."/>
            <person name="Haridas S."/>
            <person name="Chen C."/>
            <person name="Bauer D."/>
            <person name="Andreopoulos W."/>
            <person name="Pangilinan J."/>
            <person name="LaButti K."/>
            <person name="Riley R."/>
            <person name="Lipzen A."/>
            <person name="Clum A."/>
            <person name="Drula E."/>
            <person name="Henrissat B."/>
            <person name="Kohler A."/>
            <person name="Grigoriev I.V."/>
            <person name="Martin F.M."/>
            <person name="Hacquard S."/>
        </authorList>
    </citation>
    <scope>NUCLEOTIDE SEQUENCE</scope>
    <source>
        <strain evidence="1">MPI-SDFR-AT-0073</strain>
    </source>
</reference>
<organism evidence="1 2">
    <name type="scientific">Truncatella angustata</name>
    <dbReference type="NCBI Taxonomy" id="152316"/>
    <lineage>
        <taxon>Eukaryota</taxon>
        <taxon>Fungi</taxon>
        <taxon>Dikarya</taxon>
        <taxon>Ascomycota</taxon>
        <taxon>Pezizomycotina</taxon>
        <taxon>Sordariomycetes</taxon>
        <taxon>Xylariomycetidae</taxon>
        <taxon>Amphisphaeriales</taxon>
        <taxon>Sporocadaceae</taxon>
        <taxon>Truncatella</taxon>
    </lineage>
</organism>
<gene>
    <name evidence="1" type="ORF">BKA67DRAFT_563533</name>
</gene>